<feature type="transmembrane region" description="Helical" evidence="6">
    <location>
        <begin position="87"/>
        <end position="104"/>
    </location>
</feature>
<comment type="subcellular location">
    <subcellularLocation>
        <location evidence="1">Cell membrane</location>
        <topology evidence="1">Multi-pass membrane protein</topology>
    </subcellularLocation>
</comment>
<sequence>MRKKFKKDQFPLEVIDIIFIAVGSFIAAVSFNIFLLPNFIVSGGIGGLSTILNSLYQWNPSIVQFAFNVPLLILAFVALGKEAGFKTILGSLILPAFIGLLNFMEPLTMNPLLAAVFGGVMTGVGIGLVFKAKGSTGGTSIIAQIIHVYLKLPLGTSVALVDGFVISAALIAFDAETVMYSIISLFVISRTIDIIQVGFNRSKNVMIISDHASEIRTAIYQNINRGVTNLRITGGYGNNKKEMLMCVIGEREFTYLRETILDVDPHAFVVVMSASEVWGKGFTLAKDSSTENL</sequence>
<reference evidence="8 9" key="1">
    <citation type="submission" date="2017-04" db="EMBL/GenBank/DDBJ databases">
        <authorList>
            <person name="Afonso C.L."/>
            <person name="Miller P.J."/>
            <person name="Scott M.A."/>
            <person name="Spackman E."/>
            <person name="Goraichik I."/>
            <person name="Dimitrov K.M."/>
            <person name="Suarez D.L."/>
            <person name="Swayne D.E."/>
        </authorList>
    </citation>
    <scope>NUCLEOTIDE SEQUENCE [LARGE SCALE GENOMIC DNA]</scope>
    <source>
        <strain evidence="8 9">LMG26642</strain>
    </source>
</reference>
<keyword evidence="5 6" id="KW-0472">Membrane</keyword>
<proteinExistence type="predicted"/>
<dbReference type="Proteomes" id="UP000193435">
    <property type="component" value="Unassembled WGS sequence"/>
</dbReference>
<evidence type="ECO:0000256" key="5">
    <source>
        <dbReference type="ARBA" id="ARBA00023136"/>
    </source>
</evidence>
<feature type="transmembrane region" description="Helical" evidence="6">
    <location>
        <begin position="150"/>
        <end position="173"/>
    </location>
</feature>
<keyword evidence="3 6" id="KW-0812">Transmembrane</keyword>
<organism evidence="8 9">
    <name type="scientific">Carnobacterium iners</name>
    <dbReference type="NCBI Taxonomy" id="1073423"/>
    <lineage>
        <taxon>Bacteria</taxon>
        <taxon>Bacillati</taxon>
        <taxon>Bacillota</taxon>
        <taxon>Bacilli</taxon>
        <taxon>Lactobacillales</taxon>
        <taxon>Carnobacteriaceae</taxon>
        <taxon>Carnobacterium</taxon>
    </lineage>
</organism>
<name>A0A1X7NLW5_9LACT</name>
<protein>
    <submittedName>
        <fullName evidence="8">Uncharacterized membrane-anchored protein YitT, contains DUF161 and DUF2179 domains</fullName>
    </submittedName>
</protein>
<dbReference type="CDD" id="cd16380">
    <property type="entry name" value="YitT_C"/>
    <property type="match status" value="1"/>
</dbReference>
<keyword evidence="9" id="KW-1185">Reference proteome</keyword>
<feature type="domain" description="DUF2179" evidence="7">
    <location>
        <begin position="225"/>
        <end position="279"/>
    </location>
</feature>
<dbReference type="InterPro" id="IPR003740">
    <property type="entry name" value="YitT"/>
</dbReference>
<accession>A0A1X7NLW5</accession>
<dbReference type="InterPro" id="IPR019264">
    <property type="entry name" value="DUF2179"/>
</dbReference>
<evidence type="ECO:0000313" key="8">
    <source>
        <dbReference type="EMBL" id="SMH38853.1"/>
    </source>
</evidence>
<evidence type="ECO:0000256" key="6">
    <source>
        <dbReference type="SAM" id="Phobius"/>
    </source>
</evidence>
<keyword evidence="2" id="KW-1003">Cell membrane</keyword>
<evidence type="ECO:0000256" key="2">
    <source>
        <dbReference type="ARBA" id="ARBA00022475"/>
    </source>
</evidence>
<dbReference type="OrthoDB" id="1758221at2"/>
<gene>
    <name evidence="8" type="ORF">SAMN04488700_2184</name>
</gene>
<dbReference type="InterPro" id="IPR051461">
    <property type="entry name" value="UPF0750_membrane"/>
</dbReference>
<feature type="transmembrane region" description="Helical" evidence="6">
    <location>
        <begin position="61"/>
        <end position="80"/>
    </location>
</feature>
<dbReference type="AlphaFoldDB" id="A0A1X7NLW5"/>
<dbReference type="EMBL" id="FXBJ01000002">
    <property type="protein sequence ID" value="SMH38853.1"/>
    <property type="molecule type" value="Genomic_DNA"/>
</dbReference>
<evidence type="ECO:0000256" key="3">
    <source>
        <dbReference type="ARBA" id="ARBA00022692"/>
    </source>
</evidence>
<dbReference type="RefSeq" id="WP_085560216.1">
    <property type="nucleotide sequence ID" value="NZ_FOAH01000009.1"/>
</dbReference>
<dbReference type="PIRSF" id="PIRSF006483">
    <property type="entry name" value="Membrane_protein_YitT"/>
    <property type="match status" value="1"/>
</dbReference>
<dbReference type="Pfam" id="PF10035">
    <property type="entry name" value="DUF2179"/>
    <property type="match status" value="1"/>
</dbReference>
<dbReference type="PANTHER" id="PTHR33545">
    <property type="entry name" value="UPF0750 MEMBRANE PROTEIN YITT-RELATED"/>
    <property type="match status" value="1"/>
</dbReference>
<feature type="transmembrane region" description="Helical" evidence="6">
    <location>
        <begin position="12"/>
        <end position="41"/>
    </location>
</feature>
<evidence type="ECO:0000259" key="7">
    <source>
        <dbReference type="Pfam" id="PF10035"/>
    </source>
</evidence>
<dbReference type="STRING" id="1073423.SAMN04488700_2184"/>
<evidence type="ECO:0000313" key="9">
    <source>
        <dbReference type="Proteomes" id="UP000193435"/>
    </source>
</evidence>
<feature type="transmembrane region" description="Helical" evidence="6">
    <location>
        <begin position="110"/>
        <end position="130"/>
    </location>
</feature>
<dbReference type="GO" id="GO:0005886">
    <property type="term" value="C:plasma membrane"/>
    <property type="evidence" value="ECO:0007669"/>
    <property type="project" value="UniProtKB-SubCell"/>
</dbReference>
<feature type="transmembrane region" description="Helical" evidence="6">
    <location>
        <begin position="179"/>
        <end position="199"/>
    </location>
</feature>
<keyword evidence="4 6" id="KW-1133">Transmembrane helix</keyword>
<evidence type="ECO:0000256" key="4">
    <source>
        <dbReference type="ARBA" id="ARBA00022989"/>
    </source>
</evidence>
<dbReference type="Pfam" id="PF02588">
    <property type="entry name" value="YitT_membrane"/>
    <property type="match status" value="1"/>
</dbReference>
<dbReference type="InterPro" id="IPR015867">
    <property type="entry name" value="N-reg_PII/ATP_PRibTrfase_C"/>
</dbReference>
<evidence type="ECO:0000256" key="1">
    <source>
        <dbReference type="ARBA" id="ARBA00004651"/>
    </source>
</evidence>
<dbReference type="PANTHER" id="PTHR33545:SF9">
    <property type="entry name" value="UPF0750 MEMBRANE PROTEIN YITE"/>
    <property type="match status" value="1"/>
</dbReference>
<dbReference type="Gene3D" id="3.30.70.120">
    <property type="match status" value="1"/>
</dbReference>